<dbReference type="VEuPathDB" id="TriTrypDB:BCY84_07009"/>
<dbReference type="VEuPathDB" id="TriTrypDB:TcCLB.506861.39"/>
<dbReference type="Proteomes" id="UP000246121">
    <property type="component" value="Unassembled WGS sequence"/>
</dbReference>
<dbReference type="NCBIfam" id="TIGR00152">
    <property type="entry name" value="dephospho-CoA kinase"/>
    <property type="match status" value="1"/>
</dbReference>
<dbReference type="VEuPathDB" id="TriTrypDB:Tc_MARK_416"/>
<dbReference type="PANTHER" id="PTHR10695:SF46">
    <property type="entry name" value="BIFUNCTIONAL COENZYME A SYNTHASE-RELATED"/>
    <property type="match status" value="1"/>
</dbReference>
<evidence type="ECO:0000256" key="7">
    <source>
        <dbReference type="ARBA" id="ARBA00022993"/>
    </source>
</evidence>
<dbReference type="PROSITE" id="PS51219">
    <property type="entry name" value="DPCK"/>
    <property type="match status" value="1"/>
</dbReference>
<name>A0A2V2V2Y7_TRYCR</name>
<keyword evidence="5 9" id="KW-0418">Kinase</keyword>
<dbReference type="HAMAP" id="MF_00376">
    <property type="entry name" value="Dephospho_CoA_kinase"/>
    <property type="match status" value="1"/>
</dbReference>
<dbReference type="Pfam" id="PF01121">
    <property type="entry name" value="CoaE"/>
    <property type="match status" value="1"/>
</dbReference>
<proteinExistence type="inferred from homology"/>
<evidence type="ECO:0000256" key="6">
    <source>
        <dbReference type="ARBA" id="ARBA00022840"/>
    </source>
</evidence>
<organism evidence="9 10">
    <name type="scientific">Trypanosoma cruzi</name>
    <dbReference type="NCBI Taxonomy" id="5693"/>
    <lineage>
        <taxon>Eukaryota</taxon>
        <taxon>Discoba</taxon>
        <taxon>Euglenozoa</taxon>
        <taxon>Kinetoplastea</taxon>
        <taxon>Metakinetoplastina</taxon>
        <taxon>Trypanosomatida</taxon>
        <taxon>Trypanosomatidae</taxon>
        <taxon>Trypanosoma</taxon>
        <taxon>Schizotrypanum</taxon>
    </lineage>
</organism>
<comment type="similarity">
    <text evidence="1">Belongs to the CoaE family.</text>
</comment>
<sequence>MLLIGLTGGIACGKSTVSTMLEKQHHLTVIDADRVVRELQRPSMPCTRKIARRWPGCVNSQTGGIDRAALGEIIFRDPQARRELARIMNFPIFSKIMLLLLRFWWESMKQRMRGEGPLLVVLDAPLLYESNIYTWFIDKVVVVGCKEEEQLARLEKRNGFTREQAMQRVRAQMPIEEKCRRADYVIHNSGTLTELFFSVKDSVEWMRQQSGFKMNTIVFVSAAGGTVCLAAVVHLFCHLLW</sequence>
<keyword evidence="3" id="KW-0808">Transferase</keyword>
<dbReference type="PANTHER" id="PTHR10695">
    <property type="entry name" value="DEPHOSPHO-COA KINASE-RELATED"/>
    <property type="match status" value="1"/>
</dbReference>
<dbReference type="AlphaFoldDB" id="A0A2V2V2Y7"/>
<dbReference type="OrthoDB" id="247245at2759"/>
<keyword evidence="8" id="KW-0812">Transmembrane</keyword>
<dbReference type="CDD" id="cd02022">
    <property type="entry name" value="DPCK"/>
    <property type="match status" value="1"/>
</dbReference>
<dbReference type="VEuPathDB" id="TriTrypDB:TcCLB.511825.210"/>
<dbReference type="VEuPathDB" id="TriTrypDB:TcG_06731"/>
<accession>A0A2V2V2Y7</accession>
<dbReference type="EMBL" id="PRFA01000049">
    <property type="protein sequence ID" value="PWU90561.1"/>
    <property type="molecule type" value="Genomic_DNA"/>
</dbReference>
<evidence type="ECO:0000256" key="4">
    <source>
        <dbReference type="ARBA" id="ARBA00022741"/>
    </source>
</evidence>
<gene>
    <name evidence="9" type="ORF">C4B63_49g163</name>
</gene>
<dbReference type="InterPro" id="IPR001977">
    <property type="entry name" value="Depp_CoAkinase"/>
</dbReference>
<keyword evidence="4" id="KW-0547">Nucleotide-binding</keyword>
<keyword evidence="8" id="KW-0472">Membrane</keyword>
<dbReference type="InterPro" id="IPR027417">
    <property type="entry name" value="P-loop_NTPase"/>
</dbReference>
<dbReference type="Gene3D" id="3.40.50.300">
    <property type="entry name" value="P-loop containing nucleotide triphosphate hydrolases"/>
    <property type="match status" value="1"/>
</dbReference>
<dbReference type="VEuPathDB" id="TriTrypDB:TcCL_NonESM00418"/>
<evidence type="ECO:0000256" key="5">
    <source>
        <dbReference type="ARBA" id="ARBA00022777"/>
    </source>
</evidence>
<keyword evidence="8" id="KW-1133">Transmembrane helix</keyword>
<dbReference type="SUPFAM" id="SSF52540">
    <property type="entry name" value="P-loop containing nucleoside triphosphate hydrolases"/>
    <property type="match status" value="1"/>
</dbReference>
<dbReference type="GO" id="GO:0005524">
    <property type="term" value="F:ATP binding"/>
    <property type="evidence" value="ECO:0007669"/>
    <property type="project" value="UniProtKB-KW"/>
</dbReference>
<dbReference type="VEuPathDB" id="TriTrypDB:TcCLB.506863.4"/>
<evidence type="ECO:0000256" key="1">
    <source>
        <dbReference type="ARBA" id="ARBA00009018"/>
    </source>
</evidence>
<keyword evidence="6" id="KW-0067">ATP-binding</keyword>
<evidence type="ECO:0000313" key="10">
    <source>
        <dbReference type="Proteomes" id="UP000246121"/>
    </source>
</evidence>
<keyword evidence="2" id="KW-0963">Cytoplasm</keyword>
<dbReference type="GO" id="GO:0015937">
    <property type="term" value="P:coenzyme A biosynthetic process"/>
    <property type="evidence" value="ECO:0007669"/>
    <property type="project" value="UniProtKB-KW"/>
</dbReference>
<reference evidence="9 10" key="1">
    <citation type="journal article" date="2018" name="Microb. Genom.">
        <title>Expanding an expanded genome: long-read sequencing of Trypanosoma cruzi.</title>
        <authorList>
            <person name="Berna L."/>
            <person name="Rodriguez M."/>
            <person name="Chiribao M.L."/>
            <person name="Parodi-Talice A."/>
            <person name="Pita S."/>
            <person name="Rijo G."/>
            <person name="Alvarez-Valin F."/>
            <person name="Robello C."/>
        </authorList>
    </citation>
    <scope>NUCLEOTIDE SEQUENCE [LARGE SCALE GENOMIC DNA]</scope>
    <source>
        <strain evidence="9 10">Dm28c</strain>
    </source>
</reference>
<keyword evidence="7" id="KW-0173">Coenzyme A biosynthesis</keyword>
<feature type="transmembrane region" description="Helical" evidence="8">
    <location>
        <begin position="87"/>
        <end position="105"/>
    </location>
</feature>
<dbReference type="VEuPathDB" id="TriTrypDB:TcBrA4_0094650"/>
<comment type="caution">
    <text evidence="9">The sequence shown here is derived from an EMBL/GenBank/DDBJ whole genome shotgun (WGS) entry which is preliminary data.</text>
</comment>
<dbReference type="VEuPathDB" id="TriTrypDB:C3747_92g122"/>
<protein>
    <submittedName>
        <fullName evidence="9">Putative dephospho-CoA kinase</fullName>
    </submittedName>
</protein>
<evidence type="ECO:0000313" key="9">
    <source>
        <dbReference type="EMBL" id="PWU90561.1"/>
    </source>
</evidence>
<evidence type="ECO:0000256" key="2">
    <source>
        <dbReference type="ARBA" id="ARBA00022490"/>
    </source>
</evidence>
<evidence type="ECO:0000256" key="3">
    <source>
        <dbReference type="ARBA" id="ARBA00022679"/>
    </source>
</evidence>
<dbReference type="VEuPathDB" id="TriTrypDB:C4B63_49g163"/>
<feature type="transmembrane region" description="Helical" evidence="8">
    <location>
        <begin position="216"/>
        <end position="236"/>
    </location>
</feature>
<dbReference type="FunFam" id="3.40.50.300:FF:000991">
    <property type="entry name" value="Dephospho-CoA kinase"/>
    <property type="match status" value="1"/>
</dbReference>
<evidence type="ECO:0000256" key="8">
    <source>
        <dbReference type="SAM" id="Phobius"/>
    </source>
</evidence>
<dbReference type="VEuPathDB" id="TriTrypDB:TCSYLVIO_001888"/>
<dbReference type="VEuPathDB" id="TriTrypDB:ECC02_007479"/>
<dbReference type="GO" id="GO:0004140">
    <property type="term" value="F:dephospho-CoA kinase activity"/>
    <property type="evidence" value="ECO:0007669"/>
    <property type="project" value="InterPro"/>
</dbReference>